<evidence type="ECO:0000313" key="9">
    <source>
        <dbReference type="EMBL" id="KAI6660378.1"/>
    </source>
</evidence>
<dbReference type="GO" id="GO:0005634">
    <property type="term" value="C:nucleus"/>
    <property type="evidence" value="ECO:0007669"/>
    <property type="project" value="TreeGrafter"/>
</dbReference>
<protein>
    <submittedName>
        <fullName evidence="9">Protein suppressor of sable isoform X1</fullName>
    </submittedName>
</protein>
<evidence type="ECO:0000256" key="1">
    <source>
        <dbReference type="ARBA" id="ARBA00022553"/>
    </source>
</evidence>
<sequence length="690" mass="78163">MSQCNNSPNGDYTRPENAMSDGEISSETEQINIENMQNLSVMKEGEINVVKTSEDFFDSSGGDRSEGEVSDPELDPSTKPISHKPTDVDNNPWTQAAMGNYPSLPISRESGEDWRGDNVEVWNEYYTQALEHAKLNRRKKGRGKDIKRSPREMLGKSRKRKNQGKPYPPQVKTETNQLMESDESSDFDFEEKEPRMSLSDVIAQNNHIDLAVFAAENPDSMRGKKVKHFLQGPLKKKKKKKRYLKSNHIRHESRQEYWSQDKFRSTVMQPQYCIDTTVCMYWKMYGYCNKGDACGYSHLAQLKGVAPPTKRIPDVCKFYLQDSCQKGSNCNYYHEDFPCKYFHVGLTCYQGQNCKFSHAPLNEDTSKLLDKAWQTKPWTTSSTNLREDQPSENQFPALYSAVPQKEQTPPPPNFSLSSPSPMRFPHPQVDPSVPPHRYPFPPTQGPLFEPQNRPLMMPPQQLPYRPHPQIHINPRFAPLQFPSGSIPNRFPIQPFPINPLVTNIDPSPPSYQPISYESDDPGQPPVSPLSFLSDDIEDKVLMIDAGPVNSDRETEAPPALLSPKHPNIDLLFQTTSPTSPILSRSDSGQSDPRLSKGSRSKRGSLSDPPDSFSRPVSVESIRSPDLFSDTPPLLSPEPKLISPVDIKPKPEDLKFEMPLPLRDPATLTKLLDPRILFQNAIEKARKQDKS</sequence>
<feature type="region of interest" description="Disordered" evidence="7">
    <location>
        <begin position="133"/>
        <end position="190"/>
    </location>
</feature>
<keyword evidence="4 6" id="KW-0863">Zinc-finger</keyword>
<feature type="region of interest" description="Disordered" evidence="7">
    <location>
        <begin position="548"/>
        <end position="647"/>
    </location>
</feature>
<feature type="zinc finger region" description="C3H1-type" evidence="6">
    <location>
        <begin position="274"/>
        <end position="301"/>
    </location>
</feature>
<feature type="region of interest" description="Disordered" evidence="7">
    <location>
        <begin position="502"/>
        <end position="531"/>
    </location>
</feature>
<comment type="caution">
    <text evidence="9">The sequence shown here is derived from an EMBL/GenBank/DDBJ whole genome shotgun (WGS) entry which is preliminary data.</text>
</comment>
<feature type="region of interest" description="Disordered" evidence="7">
    <location>
        <begin position="403"/>
        <end position="423"/>
    </location>
</feature>
<feature type="compositionally biased region" description="Polar residues" evidence="7">
    <location>
        <begin position="1"/>
        <end position="10"/>
    </location>
</feature>
<dbReference type="Pfam" id="PF00642">
    <property type="entry name" value="zf-CCCH"/>
    <property type="match status" value="1"/>
</dbReference>
<dbReference type="PANTHER" id="PTHR13119:SF12">
    <property type="entry name" value="PROTEIN SUPPRESSOR OF SABLE"/>
    <property type="match status" value="1"/>
</dbReference>
<evidence type="ECO:0000256" key="3">
    <source>
        <dbReference type="ARBA" id="ARBA00022737"/>
    </source>
</evidence>
<accession>A0AAV7KGX5</accession>
<dbReference type="InterPro" id="IPR036855">
    <property type="entry name" value="Znf_CCCH_sf"/>
</dbReference>
<feature type="region of interest" description="Disordered" evidence="7">
    <location>
        <begin position="52"/>
        <end position="112"/>
    </location>
</feature>
<feature type="zinc finger region" description="C3H1-type" evidence="6">
    <location>
        <begin position="310"/>
        <end position="337"/>
    </location>
</feature>
<gene>
    <name evidence="9" type="ORF">LOD99_13964</name>
</gene>
<dbReference type="SUPFAM" id="SSF90229">
    <property type="entry name" value="CCCH zinc finger"/>
    <property type="match status" value="3"/>
</dbReference>
<dbReference type="GO" id="GO:0045892">
    <property type="term" value="P:negative regulation of DNA-templated transcription"/>
    <property type="evidence" value="ECO:0007669"/>
    <property type="project" value="InterPro"/>
</dbReference>
<dbReference type="EMBL" id="JAKMXF010000033">
    <property type="protein sequence ID" value="KAI6660378.1"/>
    <property type="molecule type" value="Genomic_DNA"/>
</dbReference>
<feature type="domain" description="C3H1-type" evidence="8">
    <location>
        <begin position="338"/>
        <end position="361"/>
    </location>
</feature>
<dbReference type="InterPro" id="IPR000571">
    <property type="entry name" value="Znf_CCCH"/>
</dbReference>
<feature type="domain" description="C3H1-type" evidence="8">
    <location>
        <begin position="310"/>
        <end position="337"/>
    </location>
</feature>
<dbReference type="InterPro" id="IPR054361">
    <property type="entry name" value="Znf-CCCH_ZC3H4/6/8"/>
</dbReference>
<feature type="zinc finger region" description="C3H1-type" evidence="6">
    <location>
        <begin position="338"/>
        <end position="361"/>
    </location>
</feature>
<feature type="compositionally biased region" description="Acidic residues" evidence="7">
    <location>
        <begin position="180"/>
        <end position="190"/>
    </location>
</feature>
<evidence type="ECO:0000256" key="7">
    <source>
        <dbReference type="SAM" id="MobiDB-lite"/>
    </source>
</evidence>
<feature type="region of interest" description="Disordered" evidence="7">
    <location>
        <begin position="1"/>
        <end position="31"/>
    </location>
</feature>
<dbReference type="PROSITE" id="PS50103">
    <property type="entry name" value="ZF_C3H1"/>
    <property type="match status" value="3"/>
</dbReference>
<name>A0AAV7KGX5_9METZ</name>
<evidence type="ECO:0000256" key="2">
    <source>
        <dbReference type="ARBA" id="ARBA00022723"/>
    </source>
</evidence>
<dbReference type="GO" id="GO:0008270">
    <property type="term" value="F:zinc ion binding"/>
    <property type="evidence" value="ECO:0007669"/>
    <property type="project" value="UniProtKB-KW"/>
</dbReference>
<dbReference type="PANTHER" id="PTHR13119">
    <property type="entry name" value="ZINC FINGER CCCH DOMAIN-CONTAINING PROTEI"/>
    <property type="match status" value="1"/>
</dbReference>
<organism evidence="9 10">
    <name type="scientific">Oopsacas minuta</name>
    <dbReference type="NCBI Taxonomy" id="111878"/>
    <lineage>
        <taxon>Eukaryota</taxon>
        <taxon>Metazoa</taxon>
        <taxon>Porifera</taxon>
        <taxon>Hexactinellida</taxon>
        <taxon>Hexasterophora</taxon>
        <taxon>Lyssacinosida</taxon>
        <taxon>Leucopsacidae</taxon>
        <taxon>Oopsacas</taxon>
    </lineage>
</organism>
<feature type="compositionally biased region" description="Basic and acidic residues" evidence="7">
    <location>
        <begin position="143"/>
        <end position="155"/>
    </location>
</feature>
<dbReference type="AlphaFoldDB" id="A0AAV7KGX5"/>
<dbReference type="GO" id="GO:0003723">
    <property type="term" value="F:RNA binding"/>
    <property type="evidence" value="ECO:0007669"/>
    <property type="project" value="InterPro"/>
</dbReference>
<evidence type="ECO:0000313" key="10">
    <source>
        <dbReference type="Proteomes" id="UP001165289"/>
    </source>
</evidence>
<evidence type="ECO:0000256" key="6">
    <source>
        <dbReference type="PROSITE-ProRule" id="PRU00723"/>
    </source>
</evidence>
<keyword evidence="10" id="KW-1185">Reference proteome</keyword>
<evidence type="ECO:0000256" key="5">
    <source>
        <dbReference type="ARBA" id="ARBA00022833"/>
    </source>
</evidence>
<keyword evidence="3" id="KW-0677">Repeat</keyword>
<dbReference type="SMART" id="SM00356">
    <property type="entry name" value="ZnF_C3H1"/>
    <property type="match status" value="3"/>
</dbReference>
<keyword evidence="5 6" id="KW-0862">Zinc</keyword>
<dbReference type="InterPro" id="IPR045124">
    <property type="entry name" value="Su(sable)-like"/>
</dbReference>
<dbReference type="Gene3D" id="3.30.1370.210">
    <property type="match status" value="1"/>
</dbReference>
<keyword evidence="2 6" id="KW-0479">Metal-binding</keyword>
<evidence type="ECO:0000259" key="8">
    <source>
        <dbReference type="PROSITE" id="PS50103"/>
    </source>
</evidence>
<keyword evidence="1" id="KW-0597">Phosphoprotein</keyword>
<feature type="domain" description="C3H1-type" evidence="8">
    <location>
        <begin position="274"/>
        <end position="301"/>
    </location>
</feature>
<feature type="compositionally biased region" description="Polar residues" evidence="7">
    <location>
        <begin position="572"/>
        <end position="592"/>
    </location>
</feature>
<proteinExistence type="predicted"/>
<dbReference type="Pfam" id="PF22623">
    <property type="entry name" value="zf-CCCH_9"/>
    <property type="match status" value="1"/>
</dbReference>
<evidence type="ECO:0000256" key="4">
    <source>
        <dbReference type="ARBA" id="ARBA00022771"/>
    </source>
</evidence>
<reference evidence="9 10" key="1">
    <citation type="journal article" date="2023" name="BMC Biol.">
        <title>The compact genome of the sponge Oopsacas minuta (Hexactinellida) is lacking key metazoan core genes.</title>
        <authorList>
            <person name="Santini S."/>
            <person name="Schenkelaars Q."/>
            <person name="Jourda C."/>
            <person name="Duchesne M."/>
            <person name="Belahbib H."/>
            <person name="Rocher C."/>
            <person name="Selva M."/>
            <person name="Riesgo A."/>
            <person name="Vervoort M."/>
            <person name="Leys S.P."/>
            <person name="Kodjabachian L."/>
            <person name="Le Bivic A."/>
            <person name="Borchiellini C."/>
            <person name="Claverie J.M."/>
            <person name="Renard E."/>
        </authorList>
    </citation>
    <scope>NUCLEOTIDE SEQUENCE [LARGE SCALE GENOMIC DNA]</scope>
    <source>
        <strain evidence="9">SPO-2</strain>
    </source>
</reference>
<dbReference type="Proteomes" id="UP001165289">
    <property type="component" value="Unassembled WGS sequence"/>
</dbReference>